<name>A0A9W8AR56_9FUNG</name>
<dbReference type="InterPro" id="IPR021627">
    <property type="entry name" value="Mediator_Med27"/>
</dbReference>
<keyword evidence="3" id="KW-0805">Transcription regulation</keyword>
<keyword evidence="4" id="KW-0804">Transcription</keyword>
<dbReference type="GO" id="GO:0003713">
    <property type="term" value="F:transcription coactivator activity"/>
    <property type="evidence" value="ECO:0007669"/>
    <property type="project" value="TreeGrafter"/>
</dbReference>
<dbReference type="OrthoDB" id="10339270at2759"/>
<evidence type="ECO:0000256" key="4">
    <source>
        <dbReference type="ARBA" id="ARBA00023163"/>
    </source>
</evidence>
<comment type="caution">
    <text evidence="6">The sequence shown here is derived from an EMBL/GenBank/DDBJ whole genome shotgun (WGS) entry which is preliminary data.</text>
</comment>
<evidence type="ECO:0000256" key="1">
    <source>
        <dbReference type="ARBA" id="ARBA00004123"/>
    </source>
</evidence>
<gene>
    <name evidence="6" type="primary">MED27</name>
    <name evidence="6" type="ORF">IWQ62_003289</name>
</gene>
<dbReference type="GO" id="GO:0016592">
    <property type="term" value="C:mediator complex"/>
    <property type="evidence" value="ECO:0007669"/>
    <property type="project" value="InterPro"/>
</dbReference>
<dbReference type="GO" id="GO:0006357">
    <property type="term" value="P:regulation of transcription by RNA polymerase II"/>
    <property type="evidence" value="ECO:0007669"/>
    <property type="project" value="TreeGrafter"/>
</dbReference>
<dbReference type="PANTHER" id="PTHR13130">
    <property type="entry name" value="34 KDA TRANSCRIPTIONAL CO-ACTIVATOR-RELATED"/>
    <property type="match status" value="1"/>
</dbReference>
<comment type="similarity">
    <text evidence="2">Belongs to the Mediator complex subunit 27 family.</text>
</comment>
<accession>A0A9W8AR56</accession>
<protein>
    <submittedName>
        <fullName evidence="6">Mediator of RNA polymerase II transcription subunit 27</fullName>
    </submittedName>
</protein>
<dbReference type="EMBL" id="JANBPY010000854">
    <property type="protein sequence ID" value="KAJ1963207.1"/>
    <property type="molecule type" value="Genomic_DNA"/>
</dbReference>
<dbReference type="Proteomes" id="UP001150925">
    <property type="component" value="Unassembled WGS sequence"/>
</dbReference>
<evidence type="ECO:0000256" key="2">
    <source>
        <dbReference type="ARBA" id="ARBA00008048"/>
    </source>
</evidence>
<sequence length="369" mass="40557">MSAKPSVSGVVAQQELETLIGNLRQIQDQVKRTFQHVVQSPSIEATKSLKTEGFKHHVRDTVVHIQAYDKCYQANKPWLEALASGQPADSVMAKLPLGGTDKNIQPSVISSDLANGEELRKAIDTIDGRGAGCSTLAPPILAQYTLATMGSGALPEDNAPVFPSGVAVSEQADEHYTACVDWVQRQQERGPWRTLGVDFRLVSSPVDYPRLVFQVTLGSTMRVYIAGHLASSQNSTFDPARITVTHATAVGERERLESTNLTASQYAVFQNLSTIITAQLTQFSMDYPGNCLVRLVMWLANYTTLFTQPCCHCQKVLAIDNTVLQLLPPILRIPADSSLPNFPMKYTLDTSFKAFHRQCYQLNETSSPV</sequence>
<keyword evidence="7" id="KW-1185">Reference proteome</keyword>
<comment type="subcellular location">
    <subcellularLocation>
        <location evidence="1">Nucleus</location>
    </subcellularLocation>
</comment>
<organism evidence="6 7">
    <name type="scientific">Dispira parvispora</name>
    <dbReference type="NCBI Taxonomy" id="1520584"/>
    <lineage>
        <taxon>Eukaryota</taxon>
        <taxon>Fungi</taxon>
        <taxon>Fungi incertae sedis</taxon>
        <taxon>Zoopagomycota</taxon>
        <taxon>Kickxellomycotina</taxon>
        <taxon>Dimargaritomycetes</taxon>
        <taxon>Dimargaritales</taxon>
        <taxon>Dimargaritaceae</taxon>
        <taxon>Dispira</taxon>
    </lineage>
</organism>
<proteinExistence type="inferred from homology"/>
<dbReference type="PANTHER" id="PTHR13130:SF4">
    <property type="entry name" value="MEDIATOR OF RNA POLYMERASE II TRANSCRIPTION SUBUNIT 27"/>
    <property type="match status" value="1"/>
</dbReference>
<evidence type="ECO:0000256" key="3">
    <source>
        <dbReference type="ARBA" id="ARBA00023015"/>
    </source>
</evidence>
<dbReference type="AlphaFoldDB" id="A0A9W8AR56"/>
<evidence type="ECO:0000256" key="5">
    <source>
        <dbReference type="ARBA" id="ARBA00023242"/>
    </source>
</evidence>
<evidence type="ECO:0000313" key="6">
    <source>
        <dbReference type="EMBL" id="KAJ1963207.1"/>
    </source>
</evidence>
<evidence type="ECO:0000313" key="7">
    <source>
        <dbReference type="Proteomes" id="UP001150925"/>
    </source>
</evidence>
<reference evidence="6" key="1">
    <citation type="submission" date="2022-07" db="EMBL/GenBank/DDBJ databases">
        <title>Phylogenomic reconstructions and comparative analyses of Kickxellomycotina fungi.</title>
        <authorList>
            <person name="Reynolds N.K."/>
            <person name="Stajich J.E."/>
            <person name="Barry K."/>
            <person name="Grigoriev I.V."/>
            <person name="Crous P."/>
            <person name="Smith M.E."/>
        </authorList>
    </citation>
    <scope>NUCLEOTIDE SEQUENCE</scope>
    <source>
        <strain evidence="6">RSA 1196</strain>
    </source>
</reference>
<keyword evidence="5" id="KW-0539">Nucleus</keyword>
<dbReference type="Pfam" id="PF11571">
    <property type="entry name" value="Med27"/>
    <property type="match status" value="1"/>
</dbReference>